<name>X0TZU2_9ZZZZ</name>
<evidence type="ECO:0000313" key="1">
    <source>
        <dbReference type="EMBL" id="GAF99078.1"/>
    </source>
</evidence>
<feature type="non-terminal residue" evidence="1">
    <location>
        <position position="1"/>
    </location>
</feature>
<organism evidence="1">
    <name type="scientific">marine sediment metagenome</name>
    <dbReference type="NCBI Taxonomy" id="412755"/>
    <lineage>
        <taxon>unclassified sequences</taxon>
        <taxon>metagenomes</taxon>
        <taxon>ecological metagenomes</taxon>
    </lineage>
</organism>
<reference evidence="1" key="1">
    <citation type="journal article" date="2014" name="Front. Microbiol.">
        <title>High frequency of phylogenetically diverse reductive dehalogenase-homologous genes in deep subseafloor sedimentary metagenomes.</title>
        <authorList>
            <person name="Kawai M."/>
            <person name="Futagami T."/>
            <person name="Toyoda A."/>
            <person name="Takaki Y."/>
            <person name="Nishi S."/>
            <person name="Hori S."/>
            <person name="Arai W."/>
            <person name="Tsubouchi T."/>
            <person name="Morono Y."/>
            <person name="Uchiyama I."/>
            <person name="Ito T."/>
            <person name="Fujiyama A."/>
            <person name="Inagaki F."/>
            <person name="Takami H."/>
        </authorList>
    </citation>
    <scope>NUCLEOTIDE SEQUENCE</scope>
    <source>
        <strain evidence="1">Expedition CK06-06</strain>
    </source>
</reference>
<proteinExistence type="predicted"/>
<accession>X0TZU2</accession>
<dbReference type="AlphaFoldDB" id="X0TZU2"/>
<protein>
    <submittedName>
        <fullName evidence="1">Uncharacterized protein</fullName>
    </submittedName>
</protein>
<sequence>LIFGVESTVEQAIRTLSSTETASVNSAKWFTSAKLAIPSVVGLAYLEDNVASSEIFWRMIKEANKAKALTAPPGPAAIKFGPQGLYELFNPALLPEFEAVRKYFGSSSFYGISRPDGFFFEFRYLNPSGTD</sequence>
<comment type="caution">
    <text evidence="1">The sequence shown here is derived from an EMBL/GenBank/DDBJ whole genome shotgun (WGS) entry which is preliminary data.</text>
</comment>
<gene>
    <name evidence="1" type="ORF">S01H1_20236</name>
</gene>
<dbReference type="EMBL" id="BARS01011041">
    <property type="protein sequence ID" value="GAF99078.1"/>
    <property type="molecule type" value="Genomic_DNA"/>
</dbReference>